<sequence>MAGPLSCRTELQGLVTMEAMATGNPVVTADAMPLPHLVHPDRNGYLFPPGDVGALADRLMELLDAPAAPAPDGEAGREIVAGHDIHRTLAAFEALYLHAAGHPAAMTALPLPLPTPATESEHDEYAARSGRR</sequence>
<dbReference type="InterPro" id="IPR050194">
    <property type="entry name" value="Glycosyltransferase_grp1"/>
</dbReference>
<dbReference type="Pfam" id="PF13692">
    <property type="entry name" value="Glyco_trans_1_4"/>
    <property type="match status" value="1"/>
</dbReference>
<dbReference type="GO" id="GO:0016757">
    <property type="term" value="F:glycosyltransferase activity"/>
    <property type="evidence" value="ECO:0007669"/>
    <property type="project" value="UniProtKB-KW"/>
</dbReference>
<proteinExistence type="predicted"/>
<evidence type="ECO:0000313" key="2">
    <source>
        <dbReference type="EMBL" id="MFC4466843.1"/>
    </source>
</evidence>
<gene>
    <name evidence="2" type="ORF">ACFPH6_20315</name>
</gene>
<dbReference type="EC" id="2.4.-.-" evidence="2"/>
<organism evidence="2 3">
    <name type="scientific">Streptomyces xiangluensis</name>
    <dbReference type="NCBI Taxonomy" id="2665720"/>
    <lineage>
        <taxon>Bacteria</taxon>
        <taxon>Bacillati</taxon>
        <taxon>Actinomycetota</taxon>
        <taxon>Actinomycetes</taxon>
        <taxon>Kitasatosporales</taxon>
        <taxon>Streptomycetaceae</taxon>
        <taxon>Streptomyces</taxon>
    </lineage>
</organism>
<feature type="region of interest" description="Disordered" evidence="1">
    <location>
        <begin position="110"/>
        <end position="132"/>
    </location>
</feature>
<evidence type="ECO:0000256" key="1">
    <source>
        <dbReference type="SAM" id="MobiDB-lite"/>
    </source>
</evidence>
<dbReference type="RefSeq" id="WP_386343639.1">
    <property type="nucleotide sequence ID" value="NZ_JBHSFG010000030.1"/>
</dbReference>
<dbReference type="PANTHER" id="PTHR45947">
    <property type="entry name" value="SULFOQUINOVOSYL TRANSFERASE SQD2"/>
    <property type="match status" value="1"/>
</dbReference>
<name>A0ABV8YNH0_9ACTN</name>
<dbReference type="EMBL" id="JBHSFG010000030">
    <property type="protein sequence ID" value="MFC4466843.1"/>
    <property type="molecule type" value="Genomic_DNA"/>
</dbReference>
<keyword evidence="3" id="KW-1185">Reference proteome</keyword>
<accession>A0ABV8YNH0</accession>
<dbReference type="PANTHER" id="PTHR45947:SF3">
    <property type="entry name" value="SULFOQUINOVOSYL TRANSFERASE SQD2"/>
    <property type="match status" value="1"/>
</dbReference>
<keyword evidence="2" id="KW-0808">Transferase</keyword>
<comment type="caution">
    <text evidence="2">The sequence shown here is derived from an EMBL/GenBank/DDBJ whole genome shotgun (WGS) entry which is preliminary data.</text>
</comment>
<dbReference type="SUPFAM" id="SSF53756">
    <property type="entry name" value="UDP-Glycosyltransferase/glycogen phosphorylase"/>
    <property type="match status" value="1"/>
</dbReference>
<dbReference type="Proteomes" id="UP001596012">
    <property type="component" value="Unassembled WGS sequence"/>
</dbReference>
<evidence type="ECO:0000313" key="3">
    <source>
        <dbReference type="Proteomes" id="UP001596012"/>
    </source>
</evidence>
<keyword evidence="2" id="KW-0328">Glycosyltransferase</keyword>
<dbReference type="Gene3D" id="3.40.50.2000">
    <property type="entry name" value="Glycogen Phosphorylase B"/>
    <property type="match status" value="2"/>
</dbReference>
<protein>
    <submittedName>
        <fullName evidence="2">Glycosyltransferase</fullName>
        <ecNumber evidence="2">2.4.-.-</ecNumber>
    </submittedName>
</protein>
<reference evidence="3" key="1">
    <citation type="journal article" date="2019" name="Int. J. Syst. Evol. Microbiol.">
        <title>The Global Catalogue of Microorganisms (GCM) 10K type strain sequencing project: providing services to taxonomists for standard genome sequencing and annotation.</title>
        <authorList>
            <consortium name="The Broad Institute Genomics Platform"/>
            <consortium name="The Broad Institute Genome Sequencing Center for Infectious Disease"/>
            <person name="Wu L."/>
            <person name="Ma J."/>
        </authorList>
    </citation>
    <scope>NUCLEOTIDE SEQUENCE [LARGE SCALE GENOMIC DNA]</scope>
    <source>
        <strain evidence="3">DT43</strain>
    </source>
</reference>